<dbReference type="EMBL" id="DRNB01000231">
    <property type="protein sequence ID" value="HHJ64524.1"/>
    <property type="molecule type" value="Genomic_DNA"/>
</dbReference>
<evidence type="ECO:0000313" key="2">
    <source>
        <dbReference type="EMBL" id="HHJ64524.1"/>
    </source>
</evidence>
<proteinExistence type="predicted"/>
<comment type="caution">
    <text evidence="2">The sequence shown here is derived from an EMBL/GenBank/DDBJ whole genome shotgun (WGS) entry which is preliminary data.</text>
</comment>
<dbReference type="Pfam" id="PF07995">
    <property type="entry name" value="GSDH"/>
    <property type="match status" value="1"/>
</dbReference>
<dbReference type="InterPro" id="IPR012938">
    <property type="entry name" value="Glc/Sorbosone_DH"/>
</dbReference>
<organism evidence="2">
    <name type="scientific">Aquifex aeolicus</name>
    <dbReference type="NCBI Taxonomy" id="63363"/>
    <lineage>
        <taxon>Bacteria</taxon>
        <taxon>Pseudomonadati</taxon>
        <taxon>Aquificota</taxon>
        <taxon>Aquificia</taxon>
        <taxon>Aquificales</taxon>
        <taxon>Aquificaceae</taxon>
        <taxon>Aquifex</taxon>
    </lineage>
</organism>
<accession>A0A7C5L359</accession>
<dbReference type="SUPFAM" id="SSF50952">
    <property type="entry name" value="Soluble quinoprotein glucose dehydrogenase"/>
    <property type="match status" value="1"/>
</dbReference>
<protein>
    <submittedName>
        <fullName evidence="2">Glucose dehydrogenase</fullName>
    </submittedName>
</protein>
<dbReference type="AlphaFoldDB" id="A0A7C5L359"/>
<feature type="domain" description="Glucose/Sorbosone dehydrogenase" evidence="1">
    <location>
        <begin position="40"/>
        <end position="326"/>
    </location>
</feature>
<feature type="non-terminal residue" evidence="2">
    <location>
        <position position="336"/>
    </location>
</feature>
<dbReference type="Proteomes" id="UP000885792">
    <property type="component" value="Unassembled WGS sequence"/>
</dbReference>
<sequence>MVLLLLVLLISLSHALELREVFPGLRFDRPVLVLEDPVERGRFYVVEQGGVVRTLRLGDRRSTVFVDIRDRVRSGGEMGLLGMAFHPDFGRNDIFYLSYTDRDMFSVVSEFRGKRERVILRVKQPYTNHNGGNIAFGPDGYLYVGFGDGGSAGDPLNHGQNTDTLLGAILRIDVSGDPYRIPPDNPFAKGGGRPEIYAWGFRNPWRWSFDRETGELWVGDVGQDRWEEIDVVEKGRNYGWRCYEGNAPYRLKGCGPRKLYTFPVHVYPLKEGNCSVIGGYVYRGKKIRELYGWYIFGDYCSGRIWALRRKGGRVEVRLLMDTDLRISSFGEDRAGE</sequence>
<dbReference type="InterPro" id="IPR011042">
    <property type="entry name" value="6-blade_b-propeller_TolB-like"/>
</dbReference>
<name>A0A7C5L359_AQUAO</name>
<evidence type="ECO:0000259" key="1">
    <source>
        <dbReference type="Pfam" id="PF07995"/>
    </source>
</evidence>
<dbReference type="InterPro" id="IPR011041">
    <property type="entry name" value="Quinoprot_gluc/sorb_DH_b-prop"/>
</dbReference>
<dbReference type="Gene3D" id="2.120.10.30">
    <property type="entry name" value="TolB, C-terminal domain"/>
    <property type="match status" value="1"/>
</dbReference>
<dbReference type="PANTHER" id="PTHR19328">
    <property type="entry name" value="HEDGEHOG-INTERACTING PROTEIN"/>
    <property type="match status" value="1"/>
</dbReference>
<reference evidence="2" key="1">
    <citation type="journal article" date="2020" name="mSystems">
        <title>Genome- and Community-Level Interaction Insights into Carbon Utilization and Element Cycling Functions of Hydrothermarchaeota in Hydrothermal Sediment.</title>
        <authorList>
            <person name="Zhou Z."/>
            <person name="Liu Y."/>
            <person name="Xu W."/>
            <person name="Pan J."/>
            <person name="Luo Z.H."/>
            <person name="Li M."/>
        </authorList>
    </citation>
    <scope>NUCLEOTIDE SEQUENCE [LARGE SCALE GENOMIC DNA]</scope>
    <source>
        <strain evidence="2">HyVt-501</strain>
    </source>
</reference>
<dbReference type="PANTHER" id="PTHR19328:SF75">
    <property type="entry name" value="ALDOSE SUGAR DEHYDROGENASE YLII"/>
    <property type="match status" value="1"/>
</dbReference>
<gene>
    <name evidence="2" type="ORF">ENJ61_06410</name>
</gene>